<dbReference type="GO" id="GO:0009234">
    <property type="term" value="P:menaquinone biosynthetic process"/>
    <property type="evidence" value="ECO:0007669"/>
    <property type="project" value="UniProtKB-UniRule"/>
</dbReference>
<evidence type="ECO:0000256" key="3">
    <source>
        <dbReference type="ARBA" id="ARBA00022842"/>
    </source>
</evidence>
<dbReference type="HAMAP" id="MF_01659">
    <property type="entry name" value="MenD"/>
    <property type="match status" value="1"/>
</dbReference>
<comment type="function">
    <text evidence="6">Catalyzes the thiamine diphosphate-dependent decarboxylation of 2-oxoglutarate and the subsequent addition of the resulting succinic semialdehyde-thiamine pyrophosphate anion to isochorismate to yield 2-succinyl-5-enolpyruvyl-6-hydroxy-3-cyclohexene-1-carboxylate (SEPHCHC).</text>
</comment>
<accession>A0A288Q7D8</accession>
<comment type="subunit">
    <text evidence="6">Homodimer.</text>
</comment>
<dbReference type="Gene3D" id="3.40.50.970">
    <property type="match status" value="2"/>
</dbReference>
<name>A0A288Q7D8_9LACO</name>
<dbReference type="CDD" id="cd02009">
    <property type="entry name" value="TPP_SHCHC_synthase"/>
    <property type="match status" value="1"/>
</dbReference>
<comment type="cofactor">
    <cofactor evidence="6">
        <name>thiamine diphosphate</name>
        <dbReference type="ChEBI" id="CHEBI:58937"/>
    </cofactor>
    <text evidence="6">Binds 1 thiamine pyrophosphate per subunit.</text>
</comment>
<dbReference type="PANTHER" id="PTHR42916:SF1">
    <property type="entry name" value="PROTEIN PHYLLO, CHLOROPLASTIC"/>
    <property type="match status" value="1"/>
</dbReference>
<protein>
    <recommendedName>
        <fullName evidence="6">2-succinyl-5-enolpyruvyl-6-hydroxy-3-cyclohexene-1-carboxylate synthase</fullName>
        <shortName evidence="6">SEPHCHC synthase</shortName>
        <ecNumber evidence="6">2.2.1.9</ecNumber>
    </recommendedName>
    <alternativeName>
        <fullName evidence="6">Menaquinone biosynthesis protein MenD</fullName>
    </alternativeName>
</protein>
<dbReference type="GO" id="GO:0030145">
    <property type="term" value="F:manganese ion binding"/>
    <property type="evidence" value="ECO:0007669"/>
    <property type="project" value="UniProtKB-UniRule"/>
</dbReference>
<dbReference type="GO" id="GO:0070204">
    <property type="term" value="F:2-succinyl-5-enolpyruvyl-6-hydroxy-3-cyclohexene-1-carboxylic-acid synthase activity"/>
    <property type="evidence" value="ECO:0007669"/>
    <property type="project" value="UniProtKB-UniRule"/>
</dbReference>
<dbReference type="NCBIfam" id="TIGR00173">
    <property type="entry name" value="menD"/>
    <property type="match status" value="1"/>
</dbReference>
<dbReference type="InterPro" id="IPR012001">
    <property type="entry name" value="Thiamin_PyroP_enz_TPP-bd_dom"/>
</dbReference>
<dbReference type="KEGG" id="wso:WSWS_01290"/>
<dbReference type="Pfam" id="PF02775">
    <property type="entry name" value="TPP_enzyme_C"/>
    <property type="match status" value="1"/>
</dbReference>
<dbReference type="PIRSF" id="PIRSF004983">
    <property type="entry name" value="MenD"/>
    <property type="match status" value="1"/>
</dbReference>
<dbReference type="CDD" id="cd07037">
    <property type="entry name" value="TPP_PYR_MenD"/>
    <property type="match status" value="1"/>
</dbReference>
<keyword evidence="6" id="KW-0474">Menaquinone biosynthesis</keyword>
<keyword evidence="8" id="KW-1185">Reference proteome</keyword>
<sequence length="556" mass="60658">MTDSLTNNIKHLFKALAAQGVTDYVISPGSRTTPIALLLAEYATYTESINVYVDVDERSAAFFALGIAKATVHPVVLIATSGTAIANWMPAVVEAQISNVPLILLSTDRPAELQHIGTQQTIDQTKLFGTQVKRFVAITLQDAHPDVTAYIDYEVQEIVRLAAATPAGPVHLNLPLRKPLMPVLGEPWPDVAAQTNVAAIEQIDLTALTAMITDKKVVILAGPLQKTVNVKLLQELAATKRFPIIADVLANVRGVAGVVNGIELLLQTEVIDDTLVPDIVIRLGSTPVSARVMTWVQDHTVAQIVVGKATVGKDYKRQISRQLHVDENVFLQALLASDVRANQEYLAEFSALGQQVTKLMSSADHLNEITTVYAMRKAVSNSAIFVANSMPIRDMDNFFVPDHAVTVMANRGANGIDGTESTALGVATQFDQTYLITGDLTFFHDMNGLMMAKQYQLNLTVVVVNNDGGSIFSFLPQANAKDYFEEMFGTPLGLNVEKVANLYDATYHHPHTVQALEALIMQPMPGLNIIEITSDRAQNVLDHRQIQNELQALYND</sequence>
<organism evidence="7 8">
    <name type="scientific">Weissella soli</name>
    <dbReference type="NCBI Taxonomy" id="155866"/>
    <lineage>
        <taxon>Bacteria</taxon>
        <taxon>Bacillati</taxon>
        <taxon>Bacillota</taxon>
        <taxon>Bacilli</taxon>
        <taxon>Lactobacillales</taxon>
        <taxon>Lactobacillaceae</taxon>
        <taxon>Weissella</taxon>
    </lineage>
</organism>
<dbReference type="PANTHER" id="PTHR42916">
    <property type="entry name" value="2-SUCCINYL-5-ENOLPYRUVYL-6-HYDROXY-3-CYCLOHEXENE-1-CARBOXYLATE SYNTHASE"/>
    <property type="match status" value="1"/>
</dbReference>
<dbReference type="GeneID" id="94546476"/>
<dbReference type="Proteomes" id="UP000254912">
    <property type="component" value="Unassembled WGS sequence"/>
</dbReference>
<evidence type="ECO:0000256" key="6">
    <source>
        <dbReference type="HAMAP-Rule" id="MF_01659"/>
    </source>
</evidence>
<dbReference type="InterPro" id="IPR004433">
    <property type="entry name" value="MenaQ_synth_MenD"/>
</dbReference>
<comment type="pathway">
    <text evidence="6">Quinol/quinone metabolism; menaquinone biosynthesis.</text>
</comment>
<dbReference type="InterPro" id="IPR029061">
    <property type="entry name" value="THDP-binding"/>
</dbReference>
<gene>
    <name evidence="6" type="primary">menD</name>
    <name evidence="7" type="ORF">DFP99_1319</name>
</gene>
<comment type="catalytic activity">
    <reaction evidence="6">
        <text>isochorismate + 2-oxoglutarate + H(+) = 5-enolpyruvoyl-6-hydroxy-2-succinyl-cyclohex-3-ene-1-carboxylate + CO2</text>
        <dbReference type="Rhea" id="RHEA:25593"/>
        <dbReference type="ChEBI" id="CHEBI:15378"/>
        <dbReference type="ChEBI" id="CHEBI:16526"/>
        <dbReference type="ChEBI" id="CHEBI:16810"/>
        <dbReference type="ChEBI" id="CHEBI:29780"/>
        <dbReference type="ChEBI" id="CHEBI:58818"/>
        <dbReference type="EC" id="2.2.1.9"/>
    </reaction>
</comment>
<evidence type="ECO:0000313" key="8">
    <source>
        <dbReference type="Proteomes" id="UP000254912"/>
    </source>
</evidence>
<evidence type="ECO:0000256" key="1">
    <source>
        <dbReference type="ARBA" id="ARBA00022679"/>
    </source>
</evidence>
<comment type="caution">
    <text evidence="7">The sequence shown here is derived from an EMBL/GenBank/DDBJ whole genome shotgun (WGS) entry which is preliminary data.</text>
</comment>
<dbReference type="SUPFAM" id="SSF52518">
    <property type="entry name" value="Thiamin diphosphate-binding fold (THDP-binding)"/>
    <property type="match status" value="2"/>
</dbReference>
<evidence type="ECO:0000256" key="5">
    <source>
        <dbReference type="ARBA" id="ARBA00023211"/>
    </source>
</evidence>
<comment type="pathway">
    <text evidence="6">Quinol/quinone metabolism; 1,4-dihydroxy-2-naphthoate biosynthesis; 1,4-dihydroxy-2-naphthoate from chorismate: step 2/7.</text>
</comment>
<evidence type="ECO:0000256" key="4">
    <source>
        <dbReference type="ARBA" id="ARBA00023052"/>
    </source>
</evidence>
<keyword evidence="1 6" id="KW-0808">Transferase</keyword>
<dbReference type="EC" id="2.2.1.9" evidence="6"/>
<dbReference type="AlphaFoldDB" id="A0A288Q7D8"/>
<dbReference type="Pfam" id="PF16582">
    <property type="entry name" value="TPP_enzyme_M_2"/>
    <property type="match status" value="1"/>
</dbReference>
<dbReference type="InterPro" id="IPR011766">
    <property type="entry name" value="TPP_enzyme_TPP-bd"/>
</dbReference>
<dbReference type="Pfam" id="PF02776">
    <property type="entry name" value="TPP_enzyme_N"/>
    <property type="match status" value="1"/>
</dbReference>
<dbReference type="GO" id="GO:0000287">
    <property type="term" value="F:magnesium ion binding"/>
    <property type="evidence" value="ECO:0007669"/>
    <property type="project" value="UniProtKB-UniRule"/>
</dbReference>
<dbReference type="GO" id="GO:0030976">
    <property type="term" value="F:thiamine pyrophosphate binding"/>
    <property type="evidence" value="ECO:0007669"/>
    <property type="project" value="UniProtKB-UniRule"/>
</dbReference>
<dbReference type="Gene3D" id="3.40.50.1220">
    <property type="entry name" value="TPP-binding domain"/>
    <property type="match status" value="1"/>
</dbReference>
<comment type="similarity">
    <text evidence="6">Belongs to the TPP enzyme family. MenD subfamily.</text>
</comment>
<keyword evidence="3 6" id="KW-0460">Magnesium</keyword>
<dbReference type="UniPathway" id="UPA01057">
    <property type="reaction ID" value="UER00164"/>
</dbReference>
<evidence type="ECO:0000256" key="2">
    <source>
        <dbReference type="ARBA" id="ARBA00022723"/>
    </source>
</evidence>
<reference evidence="7 8" key="1">
    <citation type="submission" date="2018-07" db="EMBL/GenBank/DDBJ databases">
        <title>Genomic Encyclopedia of Type Strains, Phase III (KMG-III): the genomes of soil and plant-associated and newly described type strains.</title>
        <authorList>
            <person name="Whitman W."/>
        </authorList>
    </citation>
    <scope>NUCLEOTIDE SEQUENCE [LARGE SCALE GENOMIC DNA]</scope>
    <source>
        <strain evidence="7 8">CECT 7031</strain>
    </source>
</reference>
<keyword evidence="5 6" id="KW-0464">Manganese</keyword>
<dbReference type="UniPathway" id="UPA00079"/>
<evidence type="ECO:0000313" key="7">
    <source>
        <dbReference type="EMBL" id="RDL05362.1"/>
    </source>
</evidence>
<dbReference type="InterPro" id="IPR032264">
    <property type="entry name" value="MenD_middle"/>
</dbReference>
<keyword evidence="4 6" id="KW-0786">Thiamine pyrophosphate</keyword>
<comment type="cofactor">
    <cofactor evidence="6">
        <name>Mg(2+)</name>
        <dbReference type="ChEBI" id="CHEBI:18420"/>
    </cofactor>
    <cofactor evidence="6">
        <name>Mn(2+)</name>
        <dbReference type="ChEBI" id="CHEBI:29035"/>
    </cofactor>
</comment>
<proteinExistence type="inferred from homology"/>
<keyword evidence="2 6" id="KW-0479">Metal-binding</keyword>
<dbReference type="RefSeq" id="WP_070230485.1">
    <property type="nucleotide sequence ID" value="NZ_BJYO01000004.1"/>
</dbReference>
<dbReference type="EMBL" id="QRAS01000003">
    <property type="protein sequence ID" value="RDL05362.1"/>
    <property type="molecule type" value="Genomic_DNA"/>
</dbReference>